<dbReference type="SUPFAM" id="SSF46626">
    <property type="entry name" value="Cytochrome c"/>
    <property type="match status" value="1"/>
</dbReference>
<dbReference type="PANTHER" id="PTHR35008">
    <property type="entry name" value="BLL4482 PROTEIN-RELATED"/>
    <property type="match status" value="1"/>
</dbReference>
<keyword evidence="7 8" id="KW-0408">Iron</keyword>
<evidence type="ECO:0000256" key="2">
    <source>
        <dbReference type="ARBA" id="ARBA00022448"/>
    </source>
</evidence>
<accession>A0A2T4JT35</accession>
<protein>
    <submittedName>
        <fullName evidence="10">Cytochrome C</fullName>
    </submittedName>
</protein>
<dbReference type="Gene3D" id="1.10.760.10">
    <property type="entry name" value="Cytochrome c-like domain"/>
    <property type="match status" value="1"/>
</dbReference>
<dbReference type="Pfam" id="PF00034">
    <property type="entry name" value="Cytochrom_C"/>
    <property type="match status" value="1"/>
</dbReference>
<evidence type="ECO:0000256" key="4">
    <source>
        <dbReference type="ARBA" id="ARBA00022660"/>
    </source>
</evidence>
<keyword evidence="2" id="KW-0813">Transport</keyword>
<dbReference type="AlphaFoldDB" id="A0A2T4JT35"/>
<evidence type="ECO:0000313" key="11">
    <source>
        <dbReference type="Proteomes" id="UP000241010"/>
    </source>
</evidence>
<evidence type="ECO:0000256" key="6">
    <source>
        <dbReference type="ARBA" id="ARBA00022982"/>
    </source>
</evidence>
<keyword evidence="6" id="KW-0249">Electron transport</keyword>
<evidence type="ECO:0000256" key="8">
    <source>
        <dbReference type="PROSITE-ProRule" id="PRU00433"/>
    </source>
</evidence>
<evidence type="ECO:0000256" key="7">
    <source>
        <dbReference type="ARBA" id="ARBA00023004"/>
    </source>
</evidence>
<sequence length="146" mass="15416">MKQFVLGAGLATAAAAVGIWLLLPVAAPVAGDSGAVAIGQKVYAANCASCHGANLEGQPNWREPLSNGRFPAPPHDASGHTWHHPDAQLLAIIRQGTSKIVGNGYQSDMPGFADILSEAEMRAVLDYIKSTWPERAAQYQRQVSGN</sequence>
<dbReference type="OrthoDB" id="9811281at2"/>
<proteinExistence type="predicted"/>
<dbReference type="RefSeq" id="WP_107664546.1">
    <property type="nucleotide sequence ID" value="NZ_PZKG01000067.1"/>
</dbReference>
<dbReference type="GO" id="GO:0009055">
    <property type="term" value="F:electron transfer activity"/>
    <property type="evidence" value="ECO:0007669"/>
    <property type="project" value="InterPro"/>
</dbReference>
<evidence type="ECO:0000256" key="1">
    <source>
        <dbReference type="ARBA" id="ARBA00001926"/>
    </source>
</evidence>
<dbReference type="InterPro" id="IPR036909">
    <property type="entry name" value="Cyt_c-like_dom_sf"/>
</dbReference>
<dbReference type="PROSITE" id="PS51007">
    <property type="entry name" value="CYTC"/>
    <property type="match status" value="1"/>
</dbReference>
<dbReference type="InterPro" id="IPR051459">
    <property type="entry name" value="Cytochrome_c-type_DH"/>
</dbReference>
<dbReference type="EMBL" id="PZKG01000067">
    <property type="protein sequence ID" value="PTE21065.1"/>
    <property type="molecule type" value="Genomic_DNA"/>
</dbReference>
<comment type="caution">
    <text evidence="10">The sequence shown here is derived from an EMBL/GenBank/DDBJ whole genome shotgun (WGS) entry which is preliminary data.</text>
</comment>
<evidence type="ECO:0000256" key="3">
    <source>
        <dbReference type="ARBA" id="ARBA00022617"/>
    </source>
</evidence>
<evidence type="ECO:0000313" key="10">
    <source>
        <dbReference type="EMBL" id="PTE21065.1"/>
    </source>
</evidence>
<evidence type="ECO:0000259" key="9">
    <source>
        <dbReference type="PROSITE" id="PS51007"/>
    </source>
</evidence>
<name>A0A2T4JT35_9RHOB</name>
<comment type="cofactor">
    <cofactor evidence="1">
        <name>heme c</name>
        <dbReference type="ChEBI" id="CHEBI:61717"/>
    </cofactor>
</comment>
<reference evidence="10 11" key="1">
    <citation type="submission" date="2018-03" db="EMBL/GenBank/DDBJ databases">
        <title>Cereibacter changlensis.</title>
        <authorList>
            <person name="Meyer T.E."/>
            <person name="Miller S."/>
            <person name="Lodha T."/>
            <person name="Gandham S."/>
            <person name="Chintalapati S."/>
            <person name="Chintalapati V.R."/>
        </authorList>
    </citation>
    <scope>NUCLEOTIDE SEQUENCE [LARGE SCALE GENOMIC DNA]</scope>
    <source>
        <strain evidence="10 11">JA139</strain>
    </source>
</reference>
<gene>
    <name evidence="10" type="ORF">C5F48_14115</name>
</gene>
<dbReference type="PANTHER" id="PTHR35008:SF4">
    <property type="entry name" value="BLL4482 PROTEIN"/>
    <property type="match status" value="1"/>
</dbReference>
<evidence type="ECO:0000256" key="5">
    <source>
        <dbReference type="ARBA" id="ARBA00022723"/>
    </source>
</evidence>
<feature type="domain" description="Cytochrome c" evidence="9">
    <location>
        <begin position="34"/>
        <end position="132"/>
    </location>
</feature>
<keyword evidence="5 8" id="KW-0479">Metal-binding</keyword>
<dbReference type="GO" id="GO:0020037">
    <property type="term" value="F:heme binding"/>
    <property type="evidence" value="ECO:0007669"/>
    <property type="project" value="InterPro"/>
</dbReference>
<keyword evidence="4" id="KW-0679">Respiratory chain</keyword>
<keyword evidence="11" id="KW-1185">Reference proteome</keyword>
<dbReference type="GO" id="GO:0005506">
    <property type="term" value="F:iron ion binding"/>
    <property type="evidence" value="ECO:0007669"/>
    <property type="project" value="InterPro"/>
</dbReference>
<dbReference type="InterPro" id="IPR008168">
    <property type="entry name" value="Cyt_C_IC"/>
</dbReference>
<keyword evidence="3 8" id="KW-0349">Heme</keyword>
<dbReference type="InterPro" id="IPR009056">
    <property type="entry name" value="Cyt_c-like_dom"/>
</dbReference>
<dbReference type="Proteomes" id="UP000241010">
    <property type="component" value="Unassembled WGS sequence"/>
</dbReference>
<dbReference type="PRINTS" id="PR00605">
    <property type="entry name" value="CYTCHROMECIC"/>
</dbReference>
<organism evidence="10 11">
    <name type="scientific">Cereibacter changlensis JA139</name>
    <dbReference type="NCBI Taxonomy" id="1188249"/>
    <lineage>
        <taxon>Bacteria</taxon>
        <taxon>Pseudomonadati</taxon>
        <taxon>Pseudomonadota</taxon>
        <taxon>Alphaproteobacteria</taxon>
        <taxon>Rhodobacterales</taxon>
        <taxon>Paracoccaceae</taxon>
        <taxon>Cereibacter</taxon>
    </lineage>
</organism>